<dbReference type="AlphaFoldDB" id="A0AAV4XJ69"/>
<keyword evidence="4" id="KW-1185">Reference proteome</keyword>
<dbReference type="GO" id="GO:0004035">
    <property type="term" value="F:alkaline phosphatase activity"/>
    <property type="evidence" value="ECO:0007669"/>
    <property type="project" value="UniProtKB-EC"/>
</dbReference>
<evidence type="ECO:0000313" key="3">
    <source>
        <dbReference type="EMBL" id="GIY95036.1"/>
    </source>
</evidence>
<dbReference type="InterPro" id="IPR001952">
    <property type="entry name" value="Alkaline_phosphatase"/>
</dbReference>
<evidence type="ECO:0000256" key="1">
    <source>
        <dbReference type="ARBA" id="ARBA00012647"/>
    </source>
</evidence>
<dbReference type="Pfam" id="PF00245">
    <property type="entry name" value="Alk_phosphatase"/>
    <property type="match status" value="1"/>
</dbReference>
<evidence type="ECO:0000256" key="2">
    <source>
        <dbReference type="ARBA" id="ARBA00022553"/>
    </source>
</evidence>
<dbReference type="PANTHER" id="PTHR11596:SF5">
    <property type="entry name" value="ALKALINE PHOSPHATASE"/>
    <property type="match status" value="1"/>
</dbReference>
<dbReference type="InterPro" id="IPR017850">
    <property type="entry name" value="Alkaline_phosphatase_core_sf"/>
</dbReference>
<gene>
    <name evidence="3" type="ORF">CEXT_29331</name>
</gene>
<dbReference type="Proteomes" id="UP001054945">
    <property type="component" value="Unassembled WGS sequence"/>
</dbReference>
<keyword evidence="2" id="KW-0597">Phosphoprotein</keyword>
<dbReference type="EC" id="3.1.3.1" evidence="1"/>
<evidence type="ECO:0000313" key="4">
    <source>
        <dbReference type="Proteomes" id="UP001054945"/>
    </source>
</evidence>
<organism evidence="3 4">
    <name type="scientific">Caerostris extrusa</name>
    <name type="common">Bark spider</name>
    <name type="synonym">Caerostris bankana</name>
    <dbReference type="NCBI Taxonomy" id="172846"/>
    <lineage>
        <taxon>Eukaryota</taxon>
        <taxon>Metazoa</taxon>
        <taxon>Ecdysozoa</taxon>
        <taxon>Arthropoda</taxon>
        <taxon>Chelicerata</taxon>
        <taxon>Arachnida</taxon>
        <taxon>Araneae</taxon>
        <taxon>Araneomorphae</taxon>
        <taxon>Entelegynae</taxon>
        <taxon>Araneoidea</taxon>
        <taxon>Araneidae</taxon>
        <taxon>Caerostris</taxon>
    </lineage>
</organism>
<name>A0AAV4XJ69_CAEEX</name>
<dbReference type="SUPFAM" id="SSF53649">
    <property type="entry name" value="Alkaline phosphatase-like"/>
    <property type="match status" value="1"/>
</dbReference>
<dbReference type="EMBL" id="BPLR01000476">
    <property type="protein sequence ID" value="GIY95036.1"/>
    <property type="molecule type" value="Genomic_DNA"/>
</dbReference>
<comment type="caution">
    <text evidence="3">The sequence shown here is derived from an EMBL/GenBank/DDBJ whole genome shotgun (WGS) entry which is preliminary data.</text>
</comment>
<reference evidence="3 4" key="1">
    <citation type="submission" date="2021-06" db="EMBL/GenBank/DDBJ databases">
        <title>Caerostris extrusa draft genome.</title>
        <authorList>
            <person name="Kono N."/>
            <person name="Arakawa K."/>
        </authorList>
    </citation>
    <scope>NUCLEOTIDE SEQUENCE [LARGE SCALE GENOMIC DNA]</scope>
</reference>
<dbReference type="Gene3D" id="3.40.720.10">
    <property type="entry name" value="Alkaline Phosphatase, subunit A"/>
    <property type="match status" value="1"/>
</dbReference>
<protein>
    <recommendedName>
        <fullName evidence="1">alkaline phosphatase</fullName>
        <ecNumber evidence="1">3.1.3.1</ecNumber>
    </recommendedName>
</protein>
<proteinExistence type="predicted"/>
<accession>A0AAV4XJ69</accession>
<dbReference type="PANTHER" id="PTHR11596">
    <property type="entry name" value="ALKALINE PHOSPHATASE"/>
    <property type="match status" value="1"/>
</dbReference>
<sequence>MTRTTCSKVLSHANGIHMVVKDVPVYAHGPMAHLFRGVLEQTYVPHAMAYAACIGPQRDDCERRRRGLPKTSHRVSFCS</sequence>